<dbReference type="AlphaFoldDB" id="A0A1K2IRR2"/>
<evidence type="ECO:0000256" key="1">
    <source>
        <dbReference type="SAM" id="SignalP"/>
    </source>
</evidence>
<dbReference type="PROSITE" id="PS51257">
    <property type="entry name" value="PROKAR_LIPOPROTEIN"/>
    <property type="match status" value="1"/>
</dbReference>
<reference evidence="3" key="1">
    <citation type="submission" date="2016-10" db="EMBL/GenBank/DDBJ databases">
        <authorList>
            <person name="Varghese N."/>
            <person name="Submissions S."/>
        </authorList>
    </citation>
    <scope>NUCLEOTIDE SEQUENCE [LARGE SCALE GENOMIC DNA]</scope>
    <source>
        <strain evidence="3">SUR2</strain>
    </source>
</reference>
<organism evidence="2 3">
    <name type="scientific">Chryseobacterium limigenitum</name>
    <dbReference type="NCBI Taxonomy" id="1612149"/>
    <lineage>
        <taxon>Bacteria</taxon>
        <taxon>Pseudomonadati</taxon>
        <taxon>Bacteroidota</taxon>
        <taxon>Flavobacteriia</taxon>
        <taxon>Flavobacteriales</taxon>
        <taxon>Weeksellaceae</taxon>
        <taxon>Chryseobacterium group</taxon>
        <taxon>Chryseobacterium</taxon>
    </lineage>
</organism>
<protein>
    <recommendedName>
        <fullName evidence="4">DUF4840 domain-containing protein</fullName>
    </recommendedName>
</protein>
<evidence type="ECO:0000313" key="3">
    <source>
        <dbReference type="Proteomes" id="UP000182034"/>
    </source>
</evidence>
<dbReference type="Proteomes" id="UP000182034">
    <property type="component" value="Unassembled WGS sequence"/>
</dbReference>
<evidence type="ECO:0008006" key="4">
    <source>
        <dbReference type="Google" id="ProtNLM"/>
    </source>
</evidence>
<accession>A0A1K2IRR2</accession>
<evidence type="ECO:0000313" key="2">
    <source>
        <dbReference type="EMBL" id="SFZ94938.1"/>
    </source>
</evidence>
<feature type="signal peptide" evidence="1">
    <location>
        <begin position="1"/>
        <end position="24"/>
    </location>
</feature>
<dbReference type="RefSeq" id="WP_354066897.1">
    <property type="nucleotide sequence ID" value="NZ_JBEPLR010000007.1"/>
</dbReference>
<dbReference type="Pfam" id="PF16128">
    <property type="entry name" value="DUF4840"/>
    <property type="match status" value="1"/>
</dbReference>
<feature type="chain" id="PRO_5012814800" description="DUF4840 domain-containing protein" evidence="1">
    <location>
        <begin position="25"/>
        <end position="199"/>
    </location>
</feature>
<dbReference type="STRING" id="1612149.SAMN05216324_10853"/>
<proteinExistence type="predicted"/>
<name>A0A1K2IRR2_9FLAO</name>
<keyword evidence="3" id="KW-1185">Reference proteome</keyword>
<gene>
    <name evidence="2" type="ORF">SAMN05216324_10853</name>
</gene>
<keyword evidence="1" id="KW-0732">Signal</keyword>
<dbReference type="InterPro" id="IPR032293">
    <property type="entry name" value="DUF4840"/>
</dbReference>
<dbReference type="EMBL" id="FPKW01000008">
    <property type="protein sequence ID" value="SFZ94938.1"/>
    <property type="molecule type" value="Genomic_DNA"/>
</dbReference>
<sequence>MKIIKVMKKLTVLKAFMTVLVAFAALSLTSCNDDKYEPIPVKLEDVNGNYKAKLFIQQGNKGNLIEKIISFSAQDTIITFKDFPIREIVESVIKDPVKTDSAVAKIGKVEYKLNYTSKMSAEQNIVELTFAPKKLSIQIPVDGVTKDAVITVAAKQKGFFVGQDWSLRFGLVAEKIIVDGVELAHFETIKYNFPYSIKN</sequence>